<dbReference type="PROSITE" id="PS50110">
    <property type="entry name" value="RESPONSE_REGULATORY"/>
    <property type="match status" value="1"/>
</dbReference>
<evidence type="ECO:0000256" key="2">
    <source>
        <dbReference type="ARBA" id="ARBA00022777"/>
    </source>
</evidence>
<dbReference type="AlphaFoldDB" id="A0A254THD6"/>
<evidence type="ECO:0000259" key="4">
    <source>
        <dbReference type="PROSITE" id="PS50110"/>
    </source>
</evidence>
<keyword evidence="1" id="KW-0808">Transferase</keyword>
<dbReference type="Pfam" id="PF00563">
    <property type="entry name" value="EAL"/>
    <property type="match status" value="1"/>
</dbReference>
<dbReference type="Gene3D" id="3.20.20.450">
    <property type="entry name" value="EAL domain"/>
    <property type="match status" value="1"/>
</dbReference>
<dbReference type="NCBIfam" id="TIGR00254">
    <property type="entry name" value="GGDEF"/>
    <property type="match status" value="1"/>
</dbReference>
<evidence type="ECO:0000313" key="8">
    <source>
        <dbReference type="Proteomes" id="UP000197535"/>
    </source>
</evidence>
<accession>A0A254THD6</accession>
<dbReference type="InterPro" id="IPR001633">
    <property type="entry name" value="EAL_dom"/>
</dbReference>
<dbReference type="PANTHER" id="PTHR33121:SF70">
    <property type="entry name" value="SIGNALING PROTEIN YKOW"/>
    <property type="match status" value="1"/>
</dbReference>
<dbReference type="GO" id="GO:0071111">
    <property type="term" value="F:cyclic-guanylate-specific phosphodiesterase activity"/>
    <property type="evidence" value="ECO:0007669"/>
    <property type="project" value="InterPro"/>
</dbReference>
<dbReference type="EMBL" id="LSTO01000001">
    <property type="protein sequence ID" value="OWW21587.1"/>
    <property type="molecule type" value="Genomic_DNA"/>
</dbReference>
<dbReference type="InterPro" id="IPR043128">
    <property type="entry name" value="Rev_trsase/Diguanyl_cyclase"/>
</dbReference>
<evidence type="ECO:0000259" key="5">
    <source>
        <dbReference type="PROSITE" id="PS50883"/>
    </source>
</evidence>
<proteinExistence type="predicted"/>
<dbReference type="SMART" id="SM00267">
    <property type="entry name" value="GGDEF"/>
    <property type="match status" value="1"/>
</dbReference>
<dbReference type="PROSITE" id="PS50887">
    <property type="entry name" value="GGDEF"/>
    <property type="match status" value="1"/>
</dbReference>
<dbReference type="Proteomes" id="UP000197535">
    <property type="component" value="Unassembled WGS sequence"/>
</dbReference>
<feature type="domain" description="EAL" evidence="5">
    <location>
        <begin position="342"/>
        <end position="596"/>
    </location>
</feature>
<evidence type="ECO:0000256" key="1">
    <source>
        <dbReference type="ARBA" id="ARBA00022679"/>
    </source>
</evidence>
<dbReference type="SUPFAM" id="SSF55781">
    <property type="entry name" value="GAF domain-like"/>
    <property type="match status" value="1"/>
</dbReference>
<dbReference type="InterPro" id="IPR035919">
    <property type="entry name" value="EAL_sf"/>
</dbReference>
<gene>
    <name evidence="7" type="ORF">AYR66_20955</name>
</gene>
<dbReference type="GO" id="GO:0016301">
    <property type="term" value="F:kinase activity"/>
    <property type="evidence" value="ECO:0007669"/>
    <property type="project" value="UniProtKB-KW"/>
</dbReference>
<dbReference type="OrthoDB" id="9813903at2"/>
<feature type="domain" description="GGDEF" evidence="6">
    <location>
        <begin position="201"/>
        <end position="335"/>
    </location>
</feature>
<keyword evidence="2" id="KW-0418">Kinase</keyword>
<evidence type="ECO:0000256" key="3">
    <source>
        <dbReference type="PROSITE-ProRule" id="PRU00169"/>
    </source>
</evidence>
<reference evidence="7 8" key="1">
    <citation type="submission" date="2016-02" db="EMBL/GenBank/DDBJ databases">
        <authorList>
            <person name="Wen L."/>
            <person name="He K."/>
            <person name="Yang H."/>
        </authorList>
    </citation>
    <scope>NUCLEOTIDE SEQUENCE [LARGE SCALE GENOMIC DNA]</scope>
    <source>
        <strain evidence="7 8">TSA40</strain>
    </source>
</reference>
<name>A0A254THD6_9BURK</name>
<dbReference type="InterPro" id="IPR029016">
    <property type="entry name" value="GAF-like_dom_sf"/>
</dbReference>
<dbReference type="InterPro" id="IPR011006">
    <property type="entry name" value="CheY-like_superfamily"/>
</dbReference>
<dbReference type="SUPFAM" id="SSF55073">
    <property type="entry name" value="Nucleotide cyclase"/>
    <property type="match status" value="1"/>
</dbReference>
<dbReference type="InterPro" id="IPR000160">
    <property type="entry name" value="GGDEF_dom"/>
</dbReference>
<dbReference type="PANTHER" id="PTHR33121">
    <property type="entry name" value="CYCLIC DI-GMP PHOSPHODIESTERASE PDEF"/>
    <property type="match status" value="1"/>
</dbReference>
<organism evidence="7 8">
    <name type="scientific">Noviherbaspirillum denitrificans</name>
    <dbReference type="NCBI Taxonomy" id="1968433"/>
    <lineage>
        <taxon>Bacteria</taxon>
        <taxon>Pseudomonadati</taxon>
        <taxon>Pseudomonadota</taxon>
        <taxon>Betaproteobacteria</taxon>
        <taxon>Burkholderiales</taxon>
        <taxon>Oxalobacteraceae</taxon>
        <taxon>Noviherbaspirillum</taxon>
    </lineage>
</organism>
<dbReference type="SUPFAM" id="SSF141868">
    <property type="entry name" value="EAL domain-like"/>
    <property type="match status" value="1"/>
</dbReference>
<dbReference type="SUPFAM" id="SSF52172">
    <property type="entry name" value="CheY-like"/>
    <property type="match status" value="1"/>
</dbReference>
<dbReference type="FunFam" id="3.20.20.450:FF:000001">
    <property type="entry name" value="Cyclic di-GMP phosphodiesterase yahA"/>
    <property type="match status" value="1"/>
</dbReference>
<dbReference type="InterPro" id="IPR050706">
    <property type="entry name" value="Cyclic-di-GMP_PDE-like"/>
</dbReference>
<keyword evidence="8" id="KW-1185">Reference proteome</keyword>
<dbReference type="PROSITE" id="PS50883">
    <property type="entry name" value="EAL"/>
    <property type="match status" value="1"/>
</dbReference>
<dbReference type="CDD" id="cd01949">
    <property type="entry name" value="GGDEF"/>
    <property type="match status" value="1"/>
</dbReference>
<dbReference type="InterPro" id="IPR003018">
    <property type="entry name" value="GAF"/>
</dbReference>
<dbReference type="GO" id="GO:0000160">
    <property type="term" value="P:phosphorelay signal transduction system"/>
    <property type="evidence" value="ECO:0007669"/>
    <property type="project" value="InterPro"/>
</dbReference>
<feature type="domain" description="Response regulatory" evidence="4">
    <location>
        <begin position="608"/>
        <end position="720"/>
    </location>
</feature>
<dbReference type="SMART" id="SM00052">
    <property type="entry name" value="EAL"/>
    <property type="match status" value="1"/>
</dbReference>
<dbReference type="CDD" id="cd01948">
    <property type="entry name" value="EAL"/>
    <property type="match status" value="1"/>
</dbReference>
<dbReference type="Pfam" id="PF00990">
    <property type="entry name" value="GGDEF"/>
    <property type="match status" value="1"/>
</dbReference>
<protein>
    <recommendedName>
        <fullName evidence="9">Diguanylate cyclase</fullName>
    </recommendedName>
</protein>
<dbReference type="Pfam" id="PF13185">
    <property type="entry name" value="GAF_2"/>
    <property type="match status" value="1"/>
</dbReference>
<sequence length="728" mass="79754">MNIPVPIPSQTNRVLAMLSGIVRAAVRADSPDMLYRDACSIAVGSGLFRFAWVGLVDPVGDGLRMLAQAGEGRGAENLPAARAIASRVRESGKACLDSRVPDEAWRQYGVAAVAGLPLREDGRIAGVLLLYAEQANLLDEATMGLLQEAGQDISFSLEHMLGEQRRLAAESKLYYMAFYDAQTGLPNRALLEERLSGFARTGTAVALLDIRLLRLDRALHLFGRLAMDDVLRLLSQRLEAVRGEGFVAQLGQDEFALVLPGQDAAPVIEAIAHRVLAAVEEPVHIGEREVFLGASVGAVVYPRHESEAGQLLRRARAAADHNGGEGGFRFYSGELDRGLEQRARTEAELHRALERGEFQLYYQPQLSLRTGRMVGVEALLQWQHPQRGLVGPGQFVPMLEECGLMPAVGGWVLRQACRHAKEWQAMGLPSLRMGVNLSALQFRLAELVAIVRGALDEAGLAAQFLELELTESLILENVEQTIRAMHELKRLGISLSLDDFGTGYSSLSYLRRYPVDRIKIDQSFIREMMVHAGSAALVRSILAMAHNLGLETIAEGVETIEQFEYLRKQQCGEMQGFLFSRAVPAAEIVRLLKEGRGVQPADTAASRCILLVAEDAGMREELGRILEGDGWSVLAARGADEAFALLAANSVSVVACGMPGECAAFLHRVRHMYPDSERILLDGSADVQTVIEAVNSGEVFRVLSMPVEQEQLLACVRDAWRRHETRSR</sequence>
<dbReference type="InterPro" id="IPR029787">
    <property type="entry name" value="Nucleotide_cyclase"/>
</dbReference>
<evidence type="ECO:0000259" key="6">
    <source>
        <dbReference type="PROSITE" id="PS50887"/>
    </source>
</evidence>
<dbReference type="Gene3D" id="3.30.70.270">
    <property type="match status" value="1"/>
</dbReference>
<evidence type="ECO:0000313" key="7">
    <source>
        <dbReference type="EMBL" id="OWW21587.1"/>
    </source>
</evidence>
<dbReference type="Gene3D" id="3.30.450.40">
    <property type="match status" value="1"/>
</dbReference>
<dbReference type="Gene3D" id="3.40.50.2300">
    <property type="match status" value="1"/>
</dbReference>
<comment type="caution">
    <text evidence="3">Lacks conserved residue(s) required for the propagation of feature annotation.</text>
</comment>
<evidence type="ECO:0008006" key="9">
    <source>
        <dbReference type="Google" id="ProtNLM"/>
    </source>
</evidence>
<dbReference type="RefSeq" id="WP_088708440.1">
    <property type="nucleotide sequence ID" value="NZ_LSTO01000001.1"/>
</dbReference>
<dbReference type="InterPro" id="IPR001789">
    <property type="entry name" value="Sig_transdc_resp-reg_receiver"/>
</dbReference>
<comment type="caution">
    <text evidence="7">The sequence shown here is derived from an EMBL/GenBank/DDBJ whole genome shotgun (WGS) entry which is preliminary data.</text>
</comment>